<organism evidence="4 5">
    <name type="scientific">Stieleria bergensis</name>
    <dbReference type="NCBI Taxonomy" id="2528025"/>
    <lineage>
        <taxon>Bacteria</taxon>
        <taxon>Pseudomonadati</taxon>
        <taxon>Planctomycetota</taxon>
        <taxon>Planctomycetia</taxon>
        <taxon>Pirellulales</taxon>
        <taxon>Pirellulaceae</taxon>
        <taxon>Stieleria</taxon>
    </lineage>
</organism>
<dbReference type="AlphaFoldDB" id="A0A517SZ98"/>
<feature type="transmembrane region" description="Helical" evidence="2">
    <location>
        <begin position="21"/>
        <end position="43"/>
    </location>
</feature>
<feature type="compositionally biased region" description="Polar residues" evidence="1">
    <location>
        <begin position="187"/>
        <end position="216"/>
    </location>
</feature>
<dbReference type="OrthoDB" id="275567at2"/>
<keyword evidence="5" id="KW-1185">Reference proteome</keyword>
<dbReference type="InterPro" id="IPR025743">
    <property type="entry name" value="TssM1_N"/>
</dbReference>
<keyword evidence="2" id="KW-0812">Transmembrane</keyword>
<evidence type="ECO:0000256" key="1">
    <source>
        <dbReference type="SAM" id="MobiDB-lite"/>
    </source>
</evidence>
<dbReference type="Proteomes" id="UP000315003">
    <property type="component" value="Chromosome"/>
</dbReference>
<reference evidence="4 5" key="1">
    <citation type="submission" date="2019-02" db="EMBL/GenBank/DDBJ databases">
        <title>Deep-cultivation of Planctomycetes and their phenomic and genomic characterization uncovers novel biology.</title>
        <authorList>
            <person name="Wiegand S."/>
            <person name="Jogler M."/>
            <person name="Boedeker C."/>
            <person name="Pinto D."/>
            <person name="Vollmers J."/>
            <person name="Rivas-Marin E."/>
            <person name="Kohn T."/>
            <person name="Peeters S.H."/>
            <person name="Heuer A."/>
            <person name="Rast P."/>
            <person name="Oberbeckmann S."/>
            <person name="Bunk B."/>
            <person name="Jeske O."/>
            <person name="Meyerdierks A."/>
            <person name="Storesund J.E."/>
            <person name="Kallscheuer N."/>
            <person name="Luecker S."/>
            <person name="Lage O.M."/>
            <person name="Pohl T."/>
            <person name="Merkel B.J."/>
            <person name="Hornburger P."/>
            <person name="Mueller R.-W."/>
            <person name="Bruemmer F."/>
            <person name="Labrenz M."/>
            <person name="Spormann A.M."/>
            <person name="Op den Camp H."/>
            <person name="Overmann J."/>
            <person name="Amann R."/>
            <person name="Jetten M.S.M."/>
            <person name="Mascher T."/>
            <person name="Medema M.H."/>
            <person name="Devos D.P."/>
            <person name="Kaster A.-K."/>
            <person name="Ovreas L."/>
            <person name="Rohde M."/>
            <person name="Galperin M.Y."/>
            <person name="Jogler C."/>
        </authorList>
    </citation>
    <scope>NUCLEOTIDE SEQUENCE [LARGE SCALE GENOMIC DNA]</scope>
    <source>
        <strain evidence="4 5">SV_7m_r</strain>
    </source>
</reference>
<feature type="compositionally biased region" description="Low complexity" evidence="1">
    <location>
        <begin position="293"/>
        <end position="382"/>
    </location>
</feature>
<dbReference type="RefSeq" id="WP_145275584.1">
    <property type="nucleotide sequence ID" value="NZ_CP036272.1"/>
</dbReference>
<evidence type="ECO:0000313" key="4">
    <source>
        <dbReference type="EMBL" id="QDT61477.1"/>
    </source>
</evidence>
<feature type="region of interest" description="Disordered" evidence="1">
    <location>
        <begin position="186"/>
        <end position="404"/>
    </location>
</feature>
<feature type="compositionally biased region" description="Low complexity" evidence="1">
    <location>
        <begin position="450"/>
        <end position="484"/>
    </location>
</feature>
<feature type="compositionally biased region" description="Low complexity" evidence="1">
    <location>
        <begin position="390"/>
        <end position="403"/>
    </location>
</feature>
<evidence type="ECO:0000256" key="2">
    <source>
        <dbReference type="SAM" id="Phobius"/>
    </source>
</evidence>
<feature type="compositionally biased region" description="Low complexity" evidence="1">
    <location>
        <begin position="259"/>
        <end position="271"/>
    </location>
</feature>
<feature type="transmembrane region" description="Helical" evidence="2">
    <location>
        <begin position="63"/>
        <end position="81"/>
    </location>
</feature>
<feature type="domain" description="Type VI secretion system component TssM1 N-terminal" evidence="3">
    <location>
        <begin position="515"/>
        <end position="682"/>
    </location>
</feature>
<feature type="region of interest" description="Disordered" evidence="1">
    <location>
        <begin position="418"/>
        <end position="502"/>
    </location>
</feature>
<accession>A0A517SZ98</accession>
<feature type="compositionally biased region" description="Low complexity" evidence="1">
    <location>
        <begin position="429"/>
        <end position="442"/>
    </location>
</feature>
<proteinExistence type="predicted"/>
<protein>
    <recommendedName>
        <fullName evidence="3">Type VI secretion system component TssM1 N-terminal domain-containing protein</fullName>
    </recommendedName>
</protein>
<name>A0A517SZ98_9BACT</name>
<dbReference type="EMBL" id="CP036272">
    <property type="protein sequence ID" value="QDT61477.1"/>
    <property type="molecule type" value="Genomic_DNA"/>
</dbReference>
<sequence length="762" mass="80449">MPDEPQEAPKRPFYRRLWPTTIAGKAALVTTLVLTLILVAVWLLRFFGPDSVRVLHAVSNTQVVIEILLVILIPIVLYWGIRRWNQVIEGDYPDIDLAWKAGVAALKAKGVSISDYPVFLVLGSPDDHVEFGLMSALDSDLAICGVPEGDGVSHALRWFMSEDAIYLFCPHASCLSELVRRWKPSLQPGQRQVQRIRTMSSAAETTTGAAQPTAVDSQMELPRIERPATAKTPVPSPAGQEKSAVLTKQSRMPAAAPNAPGQSGLSASGSPSSGGGQGGSESYMGTIGSFNMPAASASPPGFSPPAASAPSASAPSVSAPSVSAPSVSAPSVSAPAFAPPSVSASGVKPPSVSAPSVSAPSASAPGVSAPSVTPPSASSAPFNMPPANPPASAAAGGDALRPAPKFEGTIMFDQYSSEQAVKPEPPAAAAPVARPQTAQRPPAQRPPAQPTAAQPPSAQRPATPAPAVASPAAQPATAPQRSAPLASRATSGNQKEIALPSNLDTTNQIPRLKYVCRLLQRSRRPRCGVNGLVTLLPYEMHQVNPLQLSAIAQSARNDVATIEKTLQLRIPVTAMLIGMANDKGFTELVRRLQSTLLSRRLGGRFDLRSRPTPDELNSHSDRLCDAFEDWVYHLFGREEGLSQQRGNRKLYALTCKIRHELKPRLRMVLGKAFGCDASADATNASGEDGFFFSGCYFAASGGSDGDAAFVKGVLQDKLLDEQSQVQWTEAAKQRHTAFRTLSVIGWLIAICLAIAVLIMLPQ</sequence>
<keyword evidence="2" id="KW-0472">Membrane</keyword>
<gene>
    <name evidence="4" type="ORF">SV7mr_40130</name>
</gene>
<keyword evidence="2" id="KW-1133">Transmembrane helix</keyword>
<evidence type="ECO:0000313" key="5">
    <source>
        <dbReference type="Proteomes" id="UP000315003"/>
    </source>
</evidence>
<evidence type="ECO:0000259" key="3">
    <source>
        <dbReference type="Pfam" id="PF14331"/>
    </source>
</evidence>
<feature type="transmembrane region" description="Helical" evidence="2">
    <location>
        <begin position="741"/>
        <end position="760"/>
    </location>
</feature>
<dbReference type="Pfam" id="PF14331">
    <property type="entry name" value="IcmF-related_N"/>
    <property type="match status" value="1"/>
</dbReference>